<evidence type="ECO:0000256" key="3">
    <source>
        <dbReference type="ARBA" id="ARBA00023163"/>
    </source>
</evidence>
<dbReference type="GO" id="GO:0003700">
    <property type="term" value="F:DNA-binding transcription factor activity"/>
    <property type="evidence" value="ECO:0007669"/>
    <property type="project" value="InterPro"/>
</dbReference>
<dbReference type="InterPro" id="IPR028978">
    <property type="entry name" value="Chorismate_lyase_/UTRA_dom_sf"/>
</dbReference>
<dbReference type="GO" id="GO:0003677">
    <property type="term" value="F:DNA binding"/>
    <property type="evidence" value="ECO:0007669"/>
    <property type="project" value="UniProtKB-KW"/>
</dbReference>
<dbReference type="Proteomes" id="UP000192527">
    <property type="component" value="Chromosome"/>
</dbReference>
<feature type="domain" description="HTH gntR-type" evidence="4">
    <location>
        <begin position="8"/>
        <end position="76"/>
    </location>
</feature>
<evidence type="ECO:0000313" key="5">
    <source>
        <dbReference type="EMBL" id="ARI78919.1"/>
    </source>
</evidence>
<dbReference type="SMART" id="SM00345">
    <property type="entry name" value="HTH_GNTR"/>
    <property type="match status" value="1"/>
</dbReference>
<dbReference type="PANTHER" id="PTHR44846:SF1">
    <property type="entry name" value="MANNOSYL-D-GLYCERATE TRANSPORT_METABOLISM SYSTEM REPRESSOR MNGR-RELATED"/>
    <property type="match status" value="1"/>
</dbReference>
<dbReference type="PROSITE" id="PS50949">
    <property type="entry name" value="HTH_GNTR"/>
    <property type="match status" value="1"/>
</dbReference>
<dbReference type="AlphaFoldDB" id="A0A1W6A074"/>
<dbReference type="InterPro" id="IPR050679">
    <property type="entry name" value="Bact_HTH_transcr_reg"/>
</dbReference>
<organism evidence="5 6">
    <name type="scientific">Halobacillus mangrovi</name>
    <dbReference type="NCBI Taxonomy" id="402384"/>
    <lineage>
        <taxon>Bacteria</taxon>
        <taxon>Bacillati</taxon>
        <taxon>Bacillota</taxon>
        <taxon>Bacilli</taxon>
        <taxon>Bacillales</taxon>
        <taxon>Bacillaceae</taxon>
        <taxon>Halobacillus</taxon>
    </lineage>
</organism>
<evidence type="ECO:0000259" key="4">
    <source>
        <dbReference type="PROSITE" id="PS50949"/>
    </source>
</evidence>
<dbReference type="SMART" id="SM00866">
    <property type="entry name" value="UTRA"/>
    <property type="match status" value="1"/>
</dbReference>
<dbReference type="InterPro" id="IPR000524">
    <property type="entry name" value="Tscrpt_reg_HTH_GntR"/>
</dbReference>
<dbReference type="InterPro" id="IPR011663">
    <property type="entry name" value="UTRA"/>
</dbReference>
<dbReference type="InterPro" id="IPR036390">
    <property type="entry name" value="WH_DNA-bd_sf"/>
</dbReference>
<gene>
    <name evidence="5" type="ORF">HM131_19730</name>
</gene>
<keyword evidence="2" id="KW-0238">DNA-binding</keyword>
<name>A0A1W6A074_9BACI</name>
<dbReference type="SUPFAM" id="SSF64288">
    <property type="entry name" value="Chorismate lyase-like"/>
    <property type="match status" value="1"/>
</dbReference>
<dbReference type="Gene3D" id="1.10.10.10">
    <property type="entry name" value="Winged helix-like DNA-binding domain superfamily/Winged helix DNA-binding domain"/>
    <property type="match status" value="1"/>
</dbReference>
<evidence type="ECO:0000256" key="1">
    <source>
        <dbReference type="ARBA" id="ARBA00023015"/>
    </source>
</evidence>
<dbReference type="InterPro" id="IPR036388">
    <property type="entry name" value="WH-like_DNA-bd_sf"/>
</dbReference>
<accession>A0A1W6A074</accession>
<keyword evidence="1" id="KW-0805">Transcription regulation</keyword>
<reference evidence="5 6" key="1">
    <citation type="submission" date="2017-04" db="EMBL/GenBank/DDBJ databases">
        <title>The whole genome sequencing and assembly of Halobacillus mangrovi strain.</title>
        <authorList>
            <person name="Lee S.-J."/>
            <person name="Park M.-K."/>
            <person name="Kim J.-Y."/>
            <person name="Lee Y.-J."/>
            <person name="Yi H."/>
            <person name="Bahn Y.-S."/>
            <person name="Kim J.F."/>
            <person name="Lee D.-W."/>
        </authorList>
    </citation>
    <scope>NUCLEOTIDE SEQUENCE [LARGE SCALE GENOMIC DNA]</scope>
    <source>
        <strain evidence="5 6">KTB 131</strain>
    </source>
</reference>
<dbReference type="GO" id="GO:0045892">
    <property type="term" value="P:negative regulation of DNA-templated transcription"/>
    <property type="evidence" value="ECO:0007669"/>
    <property type="project" value="TreeGrafter"/>
</dbReference>
<dbReference type="Pfam" id="PF00392">
    <property type="entry name" value="GntR"/>
    <property type="match status" value="1"/>
</dbReference>
<dbReference type="CDD" id="cd07377">
    <property type="entry name" value="WHTH_GntR"/>
    <property type="match status" value="1"/>
</dbReference>
<dbReference type="RefSeq" id="WP_085031440.1">
    <property type="nucleotide sequence ID" value="NZ_CP020772.1"/>
</dbReference>
<evidence type="ECO:0000313" key="6">
    <source>
        <dbReference type="Proteomes" id="UP000192527"/>
    </source>
</evidence>
<proteinExistence type="predicted"/>
<protein>
    <recommendedName>
        <fullName evidence="4">HTH gntR-type domain-containing protein</fullName>
    </recommendedName>
</protein>
<keyword evidence="6" id="KW-1185">Reference proteome</keyword>
<dbReference type="STRING" id="402384.HM131_19730"/>
<dbReference type="EMBL" id="CP020772">
    <property type="protein sequence ID" value="ARI78919.1"/>
    <property type="molecule type" value="Genomic_DNA"/>
</dbReference>
<dbReference type="PRINTS" id="PR00035">
    <property type="entry name" value="HTHGNTR"/>
</dbReference>
<sequence length="236" mass="26712">MSEKQRKLPLYIQIKNKMITNIKEGVWGPGSSIPSESQLMEQFNVSRTTIRQSIRELSQNGVLETRRGAPTKVRLVPDEQMANPGVIHHERGSQLSVKTVNERKSKEFYSAKAKLNVDDHEEVFMAERLRLADDIPIGYQQIFLPLDVAEKVHDHIEDVFDLFPKLGQKNIHYTNIKEGISASSATQREADLLGIATGEPLITISRTTLGGESVPIEYSQTKYLPSYFDYRVEIGN</sequence>
<keyword evidence="3" id="KW-0804">Transcription</keyword>
<dbReference type="OrthoDB" id="149756at2"/>
<evidence type="ECO:0000256" key="2">
    <source>
        <dbReference type="ARBA" id="ARBA00023125"/>
    </source>
</evidence>
<dbReference type="KEGG" id="hmn:HM131_19730"/>
<dbReference type="Gene3D" id="3.40.1410.10">
    <property type="entry name" value="Chorismate lyase-like"/>
    <property type="match status" value="1"/>
</dbReference>
<dbReference type="Pfam" id="PF07702">
    <property type="entry name" value="UTRA"/>
    <property type="match status" value="1"/>
</dbReference>
<dbReference type="PANTHER" id="PTHR44846">
    <property type="entry name" value="MANNOSYL-D-GLYCERATE TRANSPORT/METABOLISM SYSTEM REPRESSOR MNGR-RELATED"/>
    <property type="match status" value="1"/>
</dbReference>
<dbReference type="SUPFAM" id="SSF46785">
    <property type="entry name" value="Winged helix' DNA-binding domain"/>
    <property type="match status" value="1"/>
</dbReference>